<evidence type="ECO:0000313" key="2">
    <source>
        <dbReference type="EMBL" id="MFL0268870.1"/>
    </source>
</evidence>
<dbReference type="EMBL" id="JBJHZY010000002">
    <property type="protein sequence ID" value="MFL0268870.1"/>
    <property type="molecule type" value="Genomic_DNA"/>
</dbReference>
<evidence type="ECO:0000256" key="1">
    <source>
        <dbReference type="SAM" id="SignalP"/>
    </source>
</evidence>
<keyword evidence="1" id="KW-0732">Signal</keyword>
<dbReference type="PANTHER" id="PTHR30032:SF8">
    <property type="entry name" value="GERMINATION-SPECIFIC N-ACETYLMURAMOYL-L-ALANINE AMIDASE"/>
    <property type="match status" value="1"/>
</dbReference>
<dbReference type="Gene3D" id="3.40.50.12090">
    <property type="match status" value="2"/>
</dbReference>
<comment type="caution">
    <text evidence="2">The sequence shown here is derived from an EMBL/GenBank/DDBJ whole genome shotgun (WGS) entry which is preliminary data.</text>
</comment>
<proteinExistence type="predicted"/>
<dbReference type="InterPro" id="IPR023296">
    <property type="entry name" value="Glyco_hydro_beta-prop_sf"/>
</dbReference>
<gene>
    <name evidence="2" type="ORF">ACJDUH_12280</name>
</gene>
<dbReference type="Proteomes" id="UP001623661">
    <property type="component" value="Unassembled WGS sequence"/>
</dbReference>
<dbReference type="PANTHER" id="PTHR30032">
    <property type="entry name" value="N-ACETYLMURAMOYL-L-ALANINE AMIDASE-RELATED"/>
    <property type="match status" value="1"/>
</dbReference>
<sequence>MNRKRVLFNKSITIFISSVLISAAFTGKVSADTVQNNIAIKRLAGANRYETSSIISKYGWSNTSDNVILATGEDFPDSLCAAPLAAKLNAPILLTNKNSLNSFTKNEITRLKPKNVYIIGGQGVVSVATENEIRKMNINTIRIAGSNRYETSIQVAKFMDNPKEAFVTTGDDFPDSLSVASIAAKRGDPIILTKKDSISSDFMNYLVNNNITKSYVIGGPTLISDNVYNQLPNCTRIYGKNRYETNVNVLNTFSDVLNLSKVFITTGEDFPDALSCSSFAGINSAPIILTNIKGEEVTKNFYKSIKPFIKNLNLLGGEAVVPSNIVETAPQGPNARNPLNIPTYEGSNQAVHPKVLYFQDGWNGWKYWMVMTPYPNGVDTWENPSIVVSNTGTQWQVPRGLVNPLTPLPPDRTQHNSDPHLVFNQSTNELELWYRLTLRNQEDRIYKITSADGIHWSTPQFIISFKNKECLSPAIIWEDNKYKMWYISEEYKCMYIESSDGGSTWTNPVEVNFNLTDTYVPWHIDVVHTDLGYEAVFCGAKKEEMNQNNRILFWSVSKDGVNFGRSKVILQATNDSLAFDNKQIYRSTFVKVDGVYKLFYSAMDKNIKWHIGLTQGYSLDDLHGY</sequence>
<dbReference type="RefSeq" id="WP_406765492.1">
    <property type="nucleotide sequence ID" value="NZ_JBJHZY010000002.1"/>
</dbReference>
<dbReference type="InterPro" id="IPR051922">
    <property type="entry name" value="Bact_Sporulation_Assoc"/>
</dbReference>
<dbReference type="Pfam" id="PF04122">
    <property type="entry name" value="CW_binding_2"/>
    <property type="match status" value="3"/>
</dbReference>
<keyword evidence="3" id="KW-1185">Reference proteome</keyword>
<name>A0ABW8TV24_9CLOT</name>
<dbReference type="SUPFAM" id="SSF75005">
    <property type="entry name" value="Arabinanase/levansucrase/invertase"/>
    <property type="match status" value="1"/>
</dbReference>
<evidence type="ECO:0000313" key="3">
    <source>
        <dbReference type="Proteomes" id="UP001623661"/>
    </source>
</evidence>
<organism evidence="2 3">
    <name type="scientific">Candidatus Clostridium radicumherbarum</name>
    <dbReference type="NCBI Taxonomy" id="3381662"/>
    <lineage>
        <taxon>Bacteria</taxon>
        <taxon>Bacillati</taxon>
        <taxon>Bacillota</taxon>
        <taxon>Clostridia</taxon>
        <taxon>Eubacteriales</taxon>
        <taxon>Clostridiaceae</taxon>
        <taxon>Clostridium</taxon>
    </lineage>
</organism>
<dbReference type="Gene3D" id="2.115.10.20">
    <property type="entry name" value="Glycosyl hydrolase domain, family 43"/>
    <property type="match status" value="2"/>
</dbReference>
<dbReference type="InterPro" id="IPR007253">
    <property type="entry name" value="Cell_wall-bd_2"/>
</dbReference>
<accession>A0ABW8TV24</accession>
<protein>
    <submittedName>
        <fullName evidence="2">Cell wall-binding repeat-containing protein</fullName>
    </submittedName>
</protein>
<feature type="chain" id="PRO_5047346219" evidence="1">
    <location>
        <begin position="32"/>
        <end position="625"/>
    </location>
</feature>
<reference evidence="2 3" key="1">
    <citation type="submission" date="2024-11" db="EMBL/GenBank/DDBJ databases">
        <authorList>
            <person name="Heng Y.C."/>
            <person name="Lim A.C.H."/>
            <person name="Lee J.K.Y."/>
            <person name="Kittelmann S."/>
        </authorList>
    </citation>
    <scope>NUCLEOTIDE SEQUENCE [LARGE SCALE GENOMIC DNA]</scope>
    <source>
        <strain evidence="2 3">WILCCON 0202</strain>
    </source>
</reference>
<feature type="signal peptide" evidence="1">
    <location>
        <begin position="1"/>
        <end position="31"/>
    </location>
</feature>